<gene>
    <name evidence="2" type="ORF">STCU_10815</name>
</gene>
<accession>S9V2V7</accession>
<reference evidence="2 3" key="1">
    <citation type="journal article" date="2013" name="PLoS ONE">
        <title>Predicting the Proteins of Angomonas deanei, Strigomonas culicis and Their Respective Endosymbionts Reveals New Aspects of the Trypanosomatidae Family.</title>
        <authorList>
            <person name="Motta M.C."/>
            <person name="Martins A.C."/>
            <person name="de Souza S.S."/>
            <person name="Catta-Preta C.M."/>
            <person name="Silva R."/>
            <person name="Klein C.C."/>
            <person name="de Almeida L.G."/>
            <person name="de Lima Cunha O."/>
            <person name="Ciapina L.P."/>
            <person name="Brocchi M."/>
            <person name="Colabardini A.C."/>
            <person name="de Araujo Lima B."/>
            <person name="Machado C.R."/>
            <person name="de Almeida Soares C.M."/>
            <person name="Probst C.M."/>
            <person name="de Menezes C.B."/>
            <person name="Thompson C.E."/>
            <person name="Bartholomeu D.C."/>
            <person name="Gradia D.F."/>
            <person name="Pavoni D.P."/>
            <person name="Grisard E.C."/>
            <person name="Fantinatti-Garboggini F."/>
            <person name="Marchini F.K."/>
            <person name="Rodrigues-Luiz G.F."/>
            <person name="Wagner G."/>
            <person name="Goldman G.H."/>
            <person name="Fietto J.L."/>
            <person name="Elias M.C."/>
            <person name="Goldman M.H."/>
            <person name="Sagot M.F."/>
            <person name="Pereira M."/>
            <person name="Stoco P.H."/>
            <person name="de Mendonca-Neto R.P."/>
            <person name="Teixeira S.M."/>
            <person name="Maciel T.E."/>
            <person name="de Oliveira Mendes T.A."/>
            <person name="Urmenyi T.P."/>
            <person name="de Souza W."/>
            <person name="Schenkman S."/>
            <person name="de Vasconcelos A.T."/>
        </authorList>
    </citation>
    <scope>NUCLEOTIDE SEQUENCE [LARGE SCALE GENOMIC DNA]</scope>
</reference>
<feature type="region of interest" description="Disordered" evidence="1">
    <location>
        <begin position="1"/>
        <end position="42"/>
    </location>
</feature>
<comment type="caution">
    <text evidence="2">The sequence shown here is derived from an EMBL/GenBank/DDBJ whole genome shotgun (WGS) entry which is preliminary data.</text>
</comment>
<dbReference type="Proteomes" id="UP000015354">
    <property type="component" value="Unassembled WGS sequence"/>
</dbReference>
<evidence type="ECO:0000313" key="3">
    <source>
        <dbReference type="Proteomes" id="UP000015354"/>
    </source>
</evidence>
<evidence type="ECO:0000313" key="2">
    <source>
        <dbReference type="EMBL" id="EPY17110.1"/>
    </source>
</evidence>
<proteinExistence type="predicted"/>
<sequence>MRSHGSGSTAAQPQDGTLASTGAGDGNTSTGADTENQTLASEGAKESAGASLCIIFFACFENVKFAKLFAAHKNKELDLLKAVPSKEIKLIVPSKLRTVANHSFEEESSV</sequence>
<keyword evidence="3" id="KW-1185">Reference proteome</keyword>
<dbReference type="EMBL" id="ATMH01010669">
    <property type="protein sequence ID" value="EPY17110.1"/>
    <property type="molecule type" value="Genomic_DNA"/>
</dbReference>
<feature type="compositionally biased region" description="Polar residues" evidence="1">
    <location>
        <begin position="1"/>
        <end position="39"/>
    </location>
</feature>
<protein>
    <submittedName>
        <fullName evidence="2">Uncharacterized protein</fullName>
    </submittedName>
</protein>
<dbReference type="AlphaFoldDB" id="S9V2V7"/>
<organism evidence="2 3">
    <name type="scientific">Strigomonas culicis</name>
    <dbReference type="NCBI Taxonomy" id="28005"/>
    <lineage>
        <taxon>Eukaryota</taxon>
        <taxon>Discoba</taxon>
        <taxon>Euglenozoa</taxon>
        <taxon>Kinetoplastea</taxon>
        <taxon>Metakinetoplastina</taxon>
        <taxon>Trypanosomatida</taxon>
        <taxon>Trypanosomatidae</taxon>
        <taxon>Strigomonadinae</taxon>
        <taxon>Strigomonas</taxon>
    </lineage>
</organism>
<name>S9V2V7_9TRYP</name>
<evidence type="ECO:0000256" key="1">
    <source>
        <dbReference type="SAM" id="MobiDB-lite"/>
    </source>
</evidence>